<reference evidence="1 2" key="1">
    <citation type="submission" date="2017-11" db="EMBL/GenBank/DDBJ databases">
        <title>Bacterial isolate from king chilli rhizosphere.</title>
        <authorList>
            <person name="Takhelmayum P."/>
            <person name="Sarangthem I."/>
        </authorList>
    </citation>
    <scope>NUCLEOTIDE SEQUENCE [LARGE SCALE GENOMIC DNA]</scope>
    <source>
        <strain evidence="2">t26</strain>
    </source>
</reference>
<name>A0A2M9PZZ4_9BACI</name>
<dbReference type="AlphaFoldDB" id="A0A2M9PZZ4"/>
<dbReference type="SUPFAM" id="SSF82171">
    <property type="entry name" value="DPP6 N-terminal domain-like"/>
    <property type="match status" value="1"/>
</dbReference>
<comment type="caution">
    <text evidence="1">The sequence shown here is derived from an EMBL/GenBank/DDBJ whole genome shotgun (WGS) entry which is preliminary data.</text>
</comment>
<gene>
    <name evidence="1" type="ORF">CWD94_22565</name>
</gene>
<evidence type="ECO:0000313" key="1">
    <source>
        <dbReference type="EMBL" id="PJO41408.1"/>
    </source>
</evidence>
<sequence length="367" mass="42804">MKLIERTIILSCAAIFLFIVFKAVYNGVQSNRALIKPQSTNYYQIIDKDFNKTVDVPFTSINSYRGNADYIYMSVDQKSPSLDNKIVQYNRKTQKCTTIFNSKFKLPSVQGVELNDNWLLWVDTDENGGYLNPYFMNLKTQEIQPLTKENEENVINDFPILIGDYATWIKKDRKSENAEVMLKNLKTDETISIIKSNSFTFRNMSLSAKDGKILFTDEKNHFGYIYLYDVKSKEIKEFKSSYEFIGSAMLLNDQQWVYLTFDEPSEPSTGDGKLIFYDASTNHTQEVVSNIDSVSELITDFNNQVFLYFNDNGYYIKFKIKDHLLVEDGLLELHYFFRFSAENGVYIYDQELPNEKYNLVIQSKLFN</sequence>
<proteinExistence type="predicted"/>
<protein>
    <recommendedName>
        <fullName evidence="3">DUF5050 domain-containing protein</fullName>
    </recommendedName>
</protein>
<evidence type="ECO:0008006" key="3">
    <source>
        <dbReference type="Google" id="ProtNLM"/>
    </source>
</evidence>
<evidence type="ECO:0000313" key="2">
    <source>
        <dbReference type="Proteomes" id="UP000232101"/>
    </source>
</evidence>
<dbReference type="Proteomes" id="UP000232101">
    <property type="component" value="Unassembled WGS sequence"/>
</dbReference>
<dbReference type="EMBL" id="PHQY01000671">
    <property type="protein sequence ID" value="PJO41408.1"/>
    <property type="molecule type" value="Genomic_DNA"/>
</dbReference>
<accession>A0A2M9PZZ4</accession>
<organism evidence="1 2">
    <name type="scientific">Lysinibacillus xylanilyticus</name>
    <dbReference type="NCBI Taxonomy" id="582475"/>
    <lineage>
        <taxon>Bacteria</taxon>
        <taxon>Bacillati</taxon>
        <taxon>Bacillota</taxon>
        <taxon>Bacilli</taxon>
        <taxon>Bacillales</taxon>
        <taxon>Bacillaceae</taxon>
        <taxon>Lysinibacillus</taxon>
    </lineage>
</organism>
<dbReference type="RefSeq" id="WP_100545058.1">
    <property type="nucleotide sequence ID" value="NZ_CP158849.1"/>
</dbReference>